<keyword evidence="3" id="KW-0574">Periplasm</keyword>
<dbReference type="Gene3D" id="2.60.450.10">
    <property type="entry name" value="Lipopolysaccharide (LPS) transport protein A like domain"/>
    <property type="match status" value="1"/>
</dbReference>
<dbReference type="PANTHER" id="PTHR36504">
    <property type="entry name" value="LIPOPOLYSACCHARIDE EXPORT SYSTEM PROTEIN LPTA"/>
    <property type="match status" value="1"/>
</dbReference>
<keyword evidence="7" id="KW-1185">Reference proteome</keyword>
<proteinExistence type="predicted"/>
<keyword evidence="2" id="KW-0732">Signal</keyword>
<comment type="caution">
    <text evidence="6">The sequence shown here is derived from an EMBL/GenBank/DDBJ whole genome shotgun (WGS) entry which is preliminary data.</text>
</comment>
<gene>
    <name evidence="6" type="primary">lptA</name>
    <name evidence="6" type="ORF">ABQJ56_07025</name>
</gene>
<sequence>MTSTAFSSRTSGMLRLSLVLLGLLVLQPALAKKDDRNQPMNVEHADSFSGFNAPNSITTLNGHVVITQGTMKVTGNLAKIHFDADQQVSRVVVTGNPAHIQELDDSGNLMTGDAAQLDYDNINGIAVLTGNAVVHQQGRGEAHGDKLTYNTQTAYITGDSNGDGRVHMTFLPKPKPETTKSAPAKAPAAAVSAPSPAQKQP</sequence>
<feature type="compositionally biased region" description="Low complexity" evidence="4">
    <location>
        <begin position="179"/>
        <end position="201"/>
    </location>
</feature>
<dbReference type="InterPro" id="IPR005653">
    <property type="entry name" value="OstA-like_N"/>
</dbReference>
<dbReference type="Pfam" id="PF03968">
    <property type="entry name" value="LptD_N"/>
    <property type="match status" value="1"/>
</dbReference>
<evidence type="ECO:0000256" key="2">
    <source>
        <dbReference type="ARBA" id="ARBA00022729"/>
    </source>
</evidence>
<evidence type="ECO:0000313" key="7">
    <source>
        <dbReference type="Proteomes" id="UP001556170"/>
    </source>
</evidence>
<dbReference type="InterPro" id="IPR014340">
    <property type="entry name" value="LptA"/>
</dbReference>
<feature type="domain" description="Organic solvent tolerance-like N-terminal" evidence="5">
    <location>
        <begin position="51"/>
        <end position="153"/>
    </location>
</feature>
<evidence type="ECO:0000313" key="6">
    <source>
        <dbReference type="EMBL" id="MEW9623979.1"/>
    </source>
</evidence>
<protein>
    <submittedName>
        <fullName evidence="6">Lipopolysaccharide transport periplasmic protein LptA</fullName>
    </submittedName>
</protein>
<evidence type="ECO:0000256" key="1">
    <source>
        <dbReference type="ARBA" id="ARBA00022448"/>
    </source>
</evidence>
<feature type="region of interest" description="Disordered" evidence="4">
    <location>
        <begin position="160"/>
        <end position="201"/>
    </location>
</feature>
<reference evidence="6 7" key="1">
    <citation type="submission" date="2024-06" db="EMBL/GenBank/DDBJ databases">
        <authorList>
            <person name="Woo H."/>
        </authorList>
    </citation>
    <scope>NUCLEOTIDE SEQUENCE [LARGE SCALE GENOMIC DNA]</scope>
    <source>
        <strain evidence="6 7">S2-g</strain>
    </source>
</reference>
<dbReference type="InterPro" id="IPR052037">
    <property type="entry name" value="LPS_export_LptA"/>
</dbReference>
<accession>A0ABV3QNC5</accession>
<evidence type="ECO:0000256" key="3">
    <source>
        <dbReference type="ARBA" id="ARBA00022764"/>
    </source>
</evidence>
<evidence type="ECO:0000256" key="4">
    <source>
        <dbReference type="SAM" id="MobiDB-lite"/>
    </source>
</evidence>
<dbReference type="Proteomes" id="UP001556170">
    <property type="component" value="Unassembled WGS sequence"/>
</dbReference>
<evidence type="ECO:0000259" key="5">
    <source>
        <dbReference type="Pfam" id="PF03968"/>
    </source>
</evidence>
<organism evidence="6 7">
    <name type="scientific">Rhodanobacter geophilus</name>
    <dbReference type="NCBI Taxonomy" id="3162488"/>
    <lineage>
        <taxon>Bacteria</taxon>
        <taxon>Pseudomonadati</taxon>
        <taxon>Pseudomonadota</taxon>
        <taxon>Gammaproteobacteria</taxon>
        <taxon>Lysobacterales</taxon>
        <taxon>Rhodanobacteraceae</taxon>
        <taxon>Rhodanobacter</taxon>
    </lineage>
</organism>
<dbReference type="PANTHER" id="PTHR36504:SF1">
    <property type="entry name" value="LIPOPOLYSACCHARIDE EXPORT SYSTEM PROTEIN LPTA"/>
    <property type="match status" value="1"/>
</dbReference>
<keyword evidence="1" id="KW-0813">Transport</keyword>
<dbReference type="NCBIfam" id="TIGR03002">
    <property type="entry name" value="outer_YhbN_LptA"/>
    <property type="match status" value="1"/>
</dbReference>
<name>A0ABV3QNC5_9GAMM</name>
<dbReference type="EMBL" id="JBFOHL010000005">
    <property type="protein sequence ID" value="MEW9623979.1"/>
    <property type="molecule type" value="Genomic_DNA"/>
</dbReference>